<dbReference type="PANTHER" id="PTHR36919">
    <property type="entry name" value="BLR1215 PROTEIN"/>
    <property type="match status" value="1"/>
</dbReference>
<dbReference type="Proteomes" id="UP001203687">
    <property type="component" value="Unassembled WGS sequence"/>
</dbReference>
<dbReference type="RefSeq" id="WP_248413759.1">
    <property type="nucleotide sequence ID" value="NZ_JALPQF010000018.1"/>
</dbReference>
<dbReference type="Pfam" id="PF09917">
    <property type="entry name" value="DUF2147"/>
    <property type="match status" value="1"/>
</dbReference>
<proteinExistence type="predicted"/>
<evidence type="ECO:0000313" key="4">
    <source>
        <dbReference type="Proteomes" id="UP001203687"/>
    </source>
</evidence>
<dbReference type="Gene3D" id="2.40.128.520">
    <property type="match status" value="1"/>
</dbReference>
<dbReference type="EMBL" id="JALPQF010000018">
    <property type="protein sequence ID" value="MCK8482005.1"/>
    <property type="molecule type" value="Genomic_DNA"/>
</dbReference>
<sequence length="142" mass="16462">MKNKHWLLIVVLLMSLSINSQSILGQWKTVDDKTGEEKSIVEIYMKNGKVYGKIVDIFDPEKRDLPCQFCEGADYNQPILGLNIIKEMTKSGNAYKNGTITNPEDGKVYDCRLKLDEDDVNKLQVRGYVAFFYRTQYWIRVN</sequence>
<feature type="chain" id="PRO_5046348977" evidence="1">
    <location>
        <begin position="23"/>
        <end position="142"/>
    </location>
</feature>
<accession>A0ABT0HDR5</accession>
<comment type="caution">
    <text evidence="3">The sequence shown here is derived from an EMBL/GenBank/DDBJ whole genome shotgun (WGS) entry which is preliminary data.</text>
</comment>
<reference evidence="3" key="1">
    <citation type="submission" date="2022-04" db="EMBL/GenBank/DDBJ databases">
        <authorList>
            <person name="Ren T."/>
        </authorList>
    </citation>
    <scope>NUCLEOTIDE SEQUENCE</scope>
    <source>
        <strain evidence="3">F63249</strain>
    </source>
</reference>
<dbReference type="InterPro" id="IPR019223">
    <property type="entry name" value="DUF2147"/>
</dbReference>
<feature type="domain" description="DUF2147" evidence="2">
    <location>
        <begin position="25"/>
        <end position="140"/>
    </location>
</feature>
<gene>
    <name evidence="3" type="ORF">MUY34_15325</name>
</gene>
<keyword evidence="4" id="KW-1185">Reference proteome</keyword>
<dbReference type="PANTHER" id="PTHR36919:SF3">
    <property type="entry name" value="BLL5882 PROTEIN"/>
    <property type="match status" value="1"/>
</dbReference>
<evidence type="ECO:0000256" key="1">
    <source>
        <dbReference type="SAM" id="SignalP"/>
    </source>
</evidence>
<evidence type="ECO:0000259" key="2">
    <source>
        <dbReference type="Pfam" id="PF09917"/>
    </source>
</evidence>
<organism evidence="3 4">
    <name type="scientific">Psychroserpens algicola</name>
    <dbReference type="NCBI Taxonomy" id="1719034"/>
    <lineage>
        <taxon>Bacteria</taxon>
        <taxon>Pseudomonadati</taxon>
        <taxon>Bacteroidota</taxon>
        <taxon>Flavobacteriia</taxon>
        <taxon>Flavobacteriales</taxon>
        <taxon>Flavobacteriaceae</taxon>
        <taxon>Psychroserpens</taxon>
    </lineage>
</organism>
<feature type="signal peptide" evidence="1">
    <location>
        <begin position="1"/>
        <end position="22"/>
    </location>
</feature>
<evidence type="ECO:0000313" key="3">
    <source>
        <dbReference type="EMBL" id="MCK8482005.1"/>
    </source>
</evidence>
<name>A0ABT0HDR5_9FLAO</name>
<keyword evidence="1" id="KW-0732">Signal</keyword>
<protein>
    <submittedName>
        <fullName evidence="3">DUF2147 domain-containing protein</fullName>
    </submittedName>
</protein>